<dbReference type="GO" id="GO:0019878">
    <property type="term" value="P:lysine biosynthetic process via aminoadipic acid"/>
    <property type="evidence" value="ECO:0007669"/>
    <property type="project" value="TreeGrafter"/>
</dbReference>
<evidence type="ECO:0000256" key="2">
    <source>
        <dbReference type="ARBA" id="ARBA00022679"/>
    </source>
</evidence>
<dbReference type="GO" id="GO:0005829">
    <property type="term" value="C:cytosol"/>
    <property type="evidence" value="ECO:0007669"/>
    <property type="project" value="TreeGrafter"/>
</dbReference>
<evidence type="ECO:0000259" key="5">
    <source>
        <dbReference type="Pfam" id="PF22624"/>
    </source>
</evidence>
<dbReference type="Pfam" id="PF22624">
    <property type="entry name" value="AASDHPPT_N"/>
    <property type="match status" value="1"/>
</dbReference>
<reference evidence="6" key="2">
    <citation type="submission" date="2023-06" db="EMBL/GenBank/DDBJ databases">
        <authorList>
            <consortium name="Lawrence Berkeley National Laboratory"/>
            <person name="Mondo S.J."/>
            <person name="Hensen N."/>
            <person name="Bonometti L."/>
            <person name="Westerberg I."/>
            <person name="Brannstrom I.O."/>
            <person name="Guillou S."/>
            <person name="Cros-Aarteil S."/>
            <person name="Calhoun S."/>
            <person name="Haridas S."/>
            <person name="Kuo A."/>
            <person name="Pangilinan J."/>
            <person name="Riley R."/>
            <person name="Labutti K."/>
            <person name="Andreopoulos B."/>
            <person name="Lipzen A."/>
            <person name="Chen C."/>
            <person name="Yanf M."/>
            <person name="Daum C."/>
            <person name="Ng V."/>
            <person name="Clum A."/>
            <person name="Steindorff A."/>
            <person name="Ohm R."/>
            <person name="Martin F."/>
            <person name="Silar P."/>
            <person name="Natvig D."/>
            <person name="Lalanne C."/>
            <person name="Gautier V."/>
            <person name="Ament-Velasquez S.L."/>
            <person name="Kruys A."/>
            <person name="Hutchinson M.I."/>
            <person name="Powell A.J."/>
            <person name="Barry K."/>
            <person name="Miller A.N."/>
            <person name="Grigoriev I.V."/>
            <person name="Debuchy R."/>
            <person name="Gladieux P."/>
            <person name="Thoren M.H."/>
            <person name="Johannesson H."/>
        </authorList>
    </citation>
    <scope>NUCLEOTIDE SEQUENCE</scope>
    <source>
        <strain evidence="6">CBS 333.67</strain>
    </source>
</reference>
<dbReference type="Pfam" id="PF01648">
    <property type="entry name" value="ACPS"/>
    <property type="match status" value="1"/>
</dbReference>
<dbReference type="EMBL" id="JAUDZG010000001">
    <property type="protein sequence ID" value="KAK3310977.1"/>
    <property type="molecule type" value="Genomic_DNA"/>
</dbReference>
<dbReference type="Gene3D" id="3.90.470.20">
    <property type="entry name" value="4'-phosphopantetheinyl transferase domain"/>
    <property type="match status" value="2"/>
</dbReference>
<dbReference type="AlphaFoldDB" id="A0AAJ0H3C7"/>
<dbReference type="InterPro" id="IPR037143">
    <property type="entry name" value="4-PPantetheinyl_Trfase_dom_sf"/>
</dbReference>
<sequence length="359" mass="39299">MSPAEQPILAQWILDTRSWFPEVTSTQQLETHAARAFSFLPPSARTAILRYYHPRDAKMALASALLKHYAVAKLSHTPCNNNNPDGAFTRDARTKPVYIDPATGAQPVSFNVSHQAGIVAIIAVAGYHPPPPPRTAPSSSTNEREAGQAEAGAEVGVEVGVDVVCTSERRARDHAMIARDGWPAFVDMHADVFAPGEVAYLKHRVLLRMASSVGGGGGAPTTEQLVDVKLRAFYALWALREAYVKLTGEALLADWLRELEFVDFRPPRPTAGWEVPAREGGGQEDRDGEDAEVIRRIDIRFKGNKVEDVNMCLRSVGQDYMIATAVRTPGRKEDGLGWGLGPYEILSLEEVLDFAESSR</sequence>
<organism evidence="6 7">
    <name type="scientific">Chaetomium strumarium</name>
    <dbReference type="NCBI Taxonomy" id="1170767"/>
    <lineage>
        <taxon>Eukaryota</taxon>
        <taxon>Fungi</taxon>
        <taxon>Dikarya</taxon>
        <taxon>Ascomycota</taxon>
        <taxon>Pezizomycotina</taxon>
        <taxon>Sordariomycetes</taxon>
        <taxon>Sordariomycetidae</taxon>
        <taxon>Sordariales</taxon>
        <taxon>Chaetomiaceae</taxon>
        <taxon>Chaetomium</taxon>
    </lineage>
</organism>
<dbReference type="Proteomes" id="UP001273166">
    <property type="component" value="Unassembled WGS sequence"/>
</dbReference>
<evidence type="ECO:0000256" key="1">
    <source>
        <dbReference type="ARBA" id="ARBA00013172"/>
    </source>
</evidence>
<evidence type="ECO:0000313" key="6">
    <source>
        <dbReference type="EMBL" id="KAK3310977.1"/>
    </source>
</evidence>
<dbReference type="PANTHER" id="PTHR12215:SF10">
    <property type="entry name" value="L-AMINOADIPATE-SEMIALDEHYDE DEHYDROGENASE-PHOSPHOPANTETHEINYL TRANSFERASE"/>
    <property type="match status" value="1"/>
</dbReference>
<dbReference type="RefSeq" id="XP_062726757.1">
    <property type="nucleotide sequence ID" value="XM_062865658.1"/>
</dbReference>
<dbReference type="InterPro" id="IPR050559">
    <property type="entry name" value="P-Pant_transferase_sf"/>
</dbReference>
<evidence type="ECO:0000313" key="7">
    <source>
        <dbReference type="Proteomes" id="UP001273166"/>
    </source>
</evidence>
<proteinExistence type="predicted"/>
<dbReference type="InterPro" id="IPR008278">
    <property type="entry name" value="4-PPantetheinyl_Trfase_dom"/>
</dbReference>
<dbReference type="SUPFAM" id="SSF56214">
    <property type="entry name" value="4'-phosphopantetheinyl transferase"/>
    <property type="match status" value="2"/>
</dbReference>
<name>A0AAJ0H3C7_9PEZI</name>
<dbReference type="GO" id="GO:0000287">
    <property type="term" value="F:magnesium ion binding"/>
    <property type="evidence" value="ECO:0007669"/>
    <property type="project" value="InterPro"/>
</dbReference>
<feature type="region of interest" description="Disordered" evidence="3">
    <location>
        <begin position="129"/>
        <end position="153"/>
    </location>
</feature>
<evidence type="ECO:0000259" key="4">
    <source>
        <dbReference type="Pfam" id="PF01648"/>
    </source>
</evidence>
<keyword evidence="7" id="KW-1185">Reference proteome</keyword>
<comment type="caution">
    <text evidence="6">The sequence shown here is derived from an EMBL/GenBank/DDBJ whole genome shotgun (WGS) entry which is preliminary data.</text>
</comment>
<keyword evidence="2" id="KW-0808">Transferase</keyword>
<protein>
    <recommendedName>
        <fullName evidence="1">holo-[acyl-carrier-protein] synthase</fullName>
        <ecNumber evidence="1">2.7.8.7</ecNumber>
    </recommendedName>
</protein>
<dbReference type="InterPro" id="IPR055066">
    <property type="entry name" value="AASDHPPT_N"/>
</dbReference>
<evidence type="ECO:0000256" key="3">
    <source>
        <dbReference type="SAM" id="MobiDB-lite"/>
    </source>
</evidence>
<dbReference type="GO" id="GO:0008897">
    <property type="term" value="F:holo-[acyl-carrier-protein] synthase activity"/>
    <property type="evidence" value="ECO:0007669"/>
    <property type="project" value="UniProtKB-EC"/>
</dbReference>
<reference evidence="6" key="1">
    <citation type="journal article" date="2023" name="Mol. Phylogenet. Evol.">
        <title>Genome-scale phylogeny and comparative genomics of the fungal order Sordariales.</title>
        <authorList>
            <person name="Hensen N."/>
            <person name="Bonometti L."/>
            <person name="Westerberg I."/>
            <person name="Brannstrom I.O."/>
            <person name="Guillou S."/>
            <person name="Cros-Aarteil S."/>
            <person name="Calhoun S."/>
            <person name="Haridas S."/>
            <person name="Kuo A."/>
            <person name="Mondo S."/>
            <person name="Pangilinan J."/>
            <person name="Riley R."/>
            <person name="LaButti K."/>
            <person name="Andreopoulos B."/>
            <person name="Lipzen A."/>
            <person name="Chen C."/>
            <person name="Yan M."/>
            <person name="Daum C."/>
            <person name="Ng V."/>
            <person name="Clum A."/>
            <person name="Steindorff A."/>
            <person name="Ohm R.A."/>
            <person name="Martin F."/>
            <person name="Silar P."/>
            <person name="Natvig D.O."/>
            <person name="Lalanne C."/>
            <person name="Gautier V."/>
            <person name="Ament-Velasquez S.L."/>
            <person name="Kruys A."/>
            <person name="Hutchinson M.I."/>
            <person name="Powell A.J."/>
            <person name="Barry K."/>
            <person name="Miller A.N."/>
            <person name="Grigoriev I.V."/>
            <person name="Debuchy R."/>
            <person name="Gladieux P."/>
            <person name="Hiltunen Thoren M."/>
            <person name="Johannesson H."/>
        </authorList>
    </citation>
    <scope>NUCLEOTIDE SEQUENCE</scope>
    <source>
        <strain evidence="6">CBS 333.67</strain>
    </source>
</reference>
<dbReference type="PANTHER" id="PTHR12215">
    <property type="entry name" value="PHOSPHOPANTETHEINE TRANSFERASE"/>
    <property type="match status" value="1"/>
</dbReference>
<dbReference type="EC" id="2.7.8.7" evidence="1"/>
<feature type="domain" description="4'-phosphopantetheinyl transferase" evidence="4">
    <location>
        <begin position="159"/>
        <end position="271"/>
    </location>
</feature>
<gene>
    <name evidence="6" type="ORF">B0T15DRAFT_426777</name>
</gene>
<dbReference type="GeneID" id="87884487"/>
<feature type="domain" description="4'-phosphopantetheinyl transferase N-terminal" evidence="5">
    <location>
        <begin position="33"/>
        <end position="123"/>
    </location>
</feature>
<accession>A0AAJ0H3C7</accession>